<dbReference type="Gene3D" id="3.40.50.300">
    <property type="entry name" value="P-loop containing nucleotide triphosphate hydrolases"/>
    <property type="match status" value="1"/>
</dbReference>
<accession>A0AAU9WXW9</accession>
<evidence type="ECO:0000313" key="2">
    <source>
        <dbReference type="EMBL" id="CAH3129550.1"/>
    </source>
</evidence>
<evidence type="ECO:0000259" key="1">
    <source>
        <dbReference type="Pfam" id="PF13401"/>
    </source>
</evidence>
<dbReference type="InterPro" id="IPR027417">
    <property type="entry name" value="P-loop_NTPase"/>
</dbReference>
<dbReference type="AlphaFoldDB" id="A0AAU9WXW9"/>
<dbReference type="EMBL" id="CALNXJ010000024">
    <property type="protein sequence ID" value="CAH3129550.1"/>
    <property type="molecule type" value="Genomic_DNA"/>
</dbReference>
<protein>
    <recommendedName>
        <fullName evidence="1">ORC1/DEAH AAA+ ATPase domain-containing protein</fullName>
    </recommendedName>
</protein>
<organism evidence="2 3">
    <name type="scientific">Pocillopora meandrina</name>
    <dbReference type="NCBI Taxonomy" id="46732"/>
    <lineage>
        <taxon>Eukaryota</taxon>
        <taxon>Metazoa</taxon>
        <taxon>Cnidaria</taxon>
        <taxon>Anthozoa</taxon>
        <taxon>Hexacorallia</taxon>
        <taxon>Scleractinia</taxon>
        <taxon>Astrocoeniina</taxon>
        <taxon>Pocilloporidae</taxon>
        <taxon>Pocillopora</taxon>
    </lineage>
</organism>
<comment type="caution">
    <text evidence="2">The sequence shown here is derived from an EMBL/GenBank/DDBJ whole genome shotgun (WGS) entry which is preliminary data.</text>
</comment>
<feature type="domain" description="ORC1/DEAH AAA+ ATPase" evidence="1">
    <location>
        <begin position="62"/>
        <end position="192"/>
    </location>
</feature>
<dbReference type="PANTHER" id="PTHR47691">
    <property type="entry name" value="REGULATOR-RELATED"/>
    <property type="match status" value="1"/>
</dbReference>
<dbReference type="PANTHER" id="PTHR47691:SF3">
    <property type="entry name" value="HTH-TYPE TRANSCRIPTIONAL REGULATOR RV0890C-RELATED"/>
    <property type="match status" value="1"/>
</dbReference>
<dbReference type="Proteomes" id="UP001159428">
    <property type="component" value="Unassembled WGS sequence"/>
</dbReference>
<evidence type="ECO:0000313" key="3">
    <source>
        <dbReference type="Proteomes" id="UP001159428"/>
    </source>
</evidence>
<dbReference type="SUPFAM" id="SSF52540">
    <property type="entry name" value="P-loop containing nucleoside triphosphate hydrolases"/>
    <property type="match status" value="1"/>
</dbReference>
<dbReference type="Pfam" id="PF13401">
    <property type="entry name" value="AAA_22"/>
    <property type="match status" value="1"/>
</dbReference>
<reference evidence="2 3" key="1">
    <citation type="submission" date="2022-05" db="EMBL/GenBank/DDBJ databases">
        <authorList>
            <consortium name="Genoscope - CEA"/>
            <person name="William W."/>
        </authorList>
    </citation>
    <scope>NUCLEOTIDE SEQUENCE [LARGE SCALE GENOMIC DNA]</scope>
</reference>
<keyword evidence="3" id="KW-1185">Reference proteome</keyword>
<dbReference type="InterPro" id="IPR049945">
    <property type="entry name" value="AAA_22"/>
</dbReference>
<gene>
    <name evidence="2" type="ORF">PMEA_00014023</name>
</gene>
<dbReference type="GO" id="GO:0016887">
    <property type="term" value="F:ATP hydrolysis activity"/>
    <property type="evidence" value="ECO:0007669"/>
    <property type="project" value="InterPro"/>
</dbReference>
<sequence>MVKVEDLALLERKIDDLKLIMDQNQTDSKPFLPPSNLPSKVPHFTGRLRECEDISNHLTSKSSRIVSIWGSPGFGKTSVATEVGHQLRTGGLPVYFFSMRGLLSKADLTSQLLNFFRRHSTKDQMPQRMSIEDELSLFLSEISGEFVMILDNADDLLESGAPNVKEDFINLLEVILSQFRNLTFLLTTRESLEYINVHFEGHQAMRIGPLHESFSQTLVGRLIPKAEPHNAQLSQFLDSFKESLESNIFELLDNPDYPSYLRLKFLFESSFQRLSLSEKEALVSLSVLSGDFNHSVAAAVMGVKTALEARKILLRLRRKSFLDSSSKPESFSMHKLVLSFARERGEDEMKETMLNSKARLFAFYVSLFKKLNKRVLTEQSMQAFVDFYEEKQNIIQSLMESCSDPKTCHVAFGVLTEAEIFLDSLFWCEGKIIHKIYDHTTKEAQMFGKRVSYSQLMVSSAFFEVTGGIHGRSMTLLSKAEGLSLSVGDKGKLLCYRGICQLGLGLIDNGAQNLQNALCLMNDSPEQRILRVTALQILVTYFLFKKKNATSLELYTKALH</sequence>
<proteinExistence type="predicted"/>
<name>A0AAU9WXW9_9CNID</name>